<comment type="caution">
    <text evidence="1">The sequence shown here is derived from an EMBL/GenBank/DDBJ whole genome shotgun (WGS) entry which is preliminary data.</text>
</comment>
<keyword evidence="2" id="KW-1185">Reference proteome</keyword>
<gene>
    <name evidence="1" type="ORF">POL25_04585</name>
</gene>
<reference evidence="1 2" key="1">
    <citation type="submission" date="2022-11" db="EMBL/GenBank/DDBJ databases">
        <title>Minimal conservation of predation-associated metabolite biosynthetic gene clusters underscores biosynthetic potential of Myxococcota including descriptions for ten novel species: Archangium lansinium sp. nov., Myxococcus landrumus sp. nov., Nannocystis bai.</title>
        <authorList>
            <person name="Ahearne A."/>
            <person name="Stevens C."/>
            <person name="Dowd S."/>
        </authorList>
    </citation>
    <scope>NUCLEOTIDE SEQUENCE [LARGE SCALE GENOMIC DNA]</scope>
    <source>
        <strain evidence="1 2">BB15-2</strain>
    </source>
</reference>
<organism evidence="1 2">
    <name type="scientific">Nannocystis bainbridge</name>
    <dbReference type="NCBI Taxonomy" id="2995303"/>
    <lineage>
        <taxon>Bacteria</taxon>
        <taxon>Pseudomonadati</taxon>
        <taxon>Myxococcota</taxon>
        <taxon>Polyangia</taxon>
        <taxon>Nannocystales</taxon>
        <taxon>Nannocystaceae</taxon>
        <taxon>Nannocystis</taxon>
    </lineage>
</organism>
<proteinExistence type="predicted"/>
<dbReference type="RefSeq" id="WP_272084603.1">
    <property type="nucleotide sequence ID" value="NZ_JAQNDL010000001.1"/>
</dbReference>
<name>A0ABT5DR72_9BACT</name>
<dbReference type="EMBL" id="JAQNDL010000001">
    <property type="protein sequence ID" value="MDC0716156.1"/>
    <property type="molecule type" value="Genomic_DNA"/>
</dbReference>
<protein>
    <submittedName>
        <fullName evidence="1">Uncharacterized protein</fullName>
    </submittedName>
</protein>
<dbReference type="Proteomes" id="UP001221686">
    <property type="component" value="Unassembled WGS sequence"/>
</dbReference>
<accession>A0ABT5DR72</accession>
<evidence type="ECO:0000313" key="2">
    <source>
        <dbReference type="Proteomes" id="UP001221686"/>
    </source>
</evidence>
<sequence length="131" mass="14902">MDAKIQEALLVALRALPKVMHVPQEEWERHRVCVSADATAYCREKVLLSETQFISYTGWYPAAGTGKLIPSAYDGSKSLGYLPPEVDQNVERDLELPEDQELRAEFLGINDRAHPLFQHPIPPTYLKELLR</sequence>
<evidence type="ECO:0000313" key="1">
    <source>
        <dbReference type="EMBL" id="MDC0716156.1"/>
    </source>
</evidence>